<accession>A0ABW4G3N5</accession>
<dbReference type="RefSeq" id="WP_246650555.1">
    <property type="nucleotide sequence ID" value="NZ_JAHKRM010000003.1"/>
</dbReference>
<evidence type="ECO:0000313" key="2">
    <source>
        <dbReference type="Proteomes" id="UP001597097"/>
    </source>
</evidence>
<comment type="caution">
    <text evidence="1">The sequence shown here is derived from an EMBL/GenBank/DDBJ whole genome shotgun (WGS) entry which is preliminary data.</text>
</comment>
<name>A0ABW4G3N5_9ACTN</name>
<protein>
    <recommendedName>
        <fullName evidence="3">D-alanyl-D-alanine carboxypeptidase</fullName>
    </recommendedName>
</protein>
<gene>
    <name evidence="1" type="ORF">ACFSJ0_07695</name>
</gene>
<sequence length="160" mass="16152">MSITLTDQDKSTLRTAAYGAVSLMSAADAAGSPHKAATNGSIALTSATGLVGHVLAAKSKDINLYGKSVAELADHVLPALTAAMSLLNKQDPAEADNFRRTVIIAIEAATQGRPSPTLAEMARKITAALDAAGSAEQFAGGGVFEPGGVLLDRPAAVPAQ</sequence>
<reference evidence="2" key="1">
    <citation type="journal article" date="2019" name="Int. J. Syst. Evol. Microbiol.">
        <title>The Global Catalogue of Microorganisms (GCM) 10K type strain sequencing project: providing services to taxonomists for standard genome sequencing and annotation.</title>
        <authorList>
            <consortium name="The Broad Institute Genomics Platform"/>
            <consortium name="The Broad Institute Genome Sequencing Center for Infectious Disease"/>
            <person name="Wu L."/>
            <person name="Ma J."/>
        </authorList>
    </citation>
    <scope>NUCLEOTIDE SEQUENCE [LARGE SCALE GENOMIC DNA]</scope>
    <source>
        <strain evidence="2">CGMCC 1.15399</strain>
    </source>
</reference>
<evidence type="ECO:0000313" key="1">
    <source>
        <dbReference type="EMBL" id="MFD1536911.1"/>
    </source>
</evidence>
<evidence type="ECO:0008006" key="3">
    <source>
        <dbReference type="Google" id="ProtNLM"/>
    </source>
</evidence>
<dbReference type="EMBL" id="JBHUCM010000007">
    <property type="protein sequence ID" value="MFD1536911.1"/>
    <property type="molecule type" value="Genomic_DNA"/>
</dbReference>
<proteinExistence type="predicted"/>
<keyword evidence="2" id="KW-1185">Reference proteome</keyword>
<organism evidence="1 2">
    <name type="scientific">Nonomuraea guangzhouensis</name>
    <dbReference type="NCBI Taxonomy" id="1291555"/>
    <lineage>
        <taxon>Bacteria</taxon>
        <taxon>Bacillati</taxon>
        <taxon>Actinomycetota</taxon>
        <taxon>Actinomycetes</taxon>
        <taxon>Streptosporangiales</taxon>
        <taxon>Streptosporangiaceae</taxon>
        <taxon>Nonomuraea</taxon>
    </lineage>
</organism>
<dbReference type="Proteomes" id="UP001597097">
    <property type="component" value="Unassembled WGS sequence"/>
</dbReference>